<dbReference type="PANTHER" id="PTHR43617:SF22">
    <property type="entry name" value="L-AMINO ACID N-ACETYLTRANSFERASE AAAT"/>
    <property type="match status" value="1"/>
</dbReference>
<dbReference type="RefSeq" id="WP_061417730.1">
    <property type="nucleotide sequence ID" value="NZ_JAHZPH010000006.1"/>
</dbReference>
<organism evidence="2 3">
    <name type="scientific">Streptococcus oralis</name>
    <dbReference type="NCBI Taxonomy" id="1303"/>
    <lineage>
        <taxon>Bacteria</taxon>
        <taxon>Bacillati</taxon>
        <taxon>Bacillota</taxon>
        <taxon>Bacilli</taxon>
        <taxon>Lactobacillales</taxon>
        <taxon>Streptococcaceae</taxon>
        <taxon>Streptococcus</taxon>
    </lineage>
</organism>
<name>A0A139M9G5_STROR</name>
<accession>A0A139M9G5</accession>
<protein>
    <submittedName>
        <fullName evidence="2">Acetyltransferase</fullName>
    </submittedName>
</protein>
<dbReference type="CDD" id="cd04301">
    <property type="entry name" value="NAT_SF"/>
    <property type="match status" value="1"/>
</dbReference>
<dbReference type="InterPro" id="IPR016181">
    <property type="entry name" value="Acyl_CoA_acyltransferase"/>
</dbReference>
<feature type="domain" description="N-acetyltransferase" evidence="1">
    <location>
        <begin position="5"/>
        <end position="172"/>
    </location>
</feature>
<dbReference type="InterPro" id="IPR000182">
    <property type="entry name" value="GNAT_dom"/>
</dbReference>
<keyword evidence="2" id="KW-0808">Transferase</keyword>
<proteinExistence type="predicted"/>
<dbReference type="PANTHER" id="PTHR43617">
    <property type="entry name" value="L-AMINO ACID N-ACETYLTRANSFERASE"/>
    <property type="match status" value="1"/>
</dbReference>
<comment type="caution">
    <text evidence="2">The sequence shown here is derived from an EMBL/GenBank/DDBJ whole genome shotgun (WGS) entry which is preliminary data.</text>
</comment>
<dbReference type="AlphaFoldDB" id="A0A139M9G5"/>
<dbReference type="InterPro" id="IPR050276">
    <property type="entry name" value="MshD_Acetyltransferase"/>
</dbReference>
<dbReference type="PATRIC" id="fig|1303.76.peg.1187"/>
<dbReference type="EMBL" id="LQOG01000030">
    <property type="protein sequence ID" value="KXT60261.1"/>
    <property type="molecule type" value="Genomic_DNA"/>
</dbReference>
<evidence type="ECO:0000259" key="1">
    <source>
        <dbReference type="PROSITE" id="PS51186"/>
    </source>
</evidence>
<reference evidence="2 3" key="1">
    <citation type="submission" date="2016-01" db="EMBL/GenBank/DDBJ databases">
        <title>Highly variable Streptococcus oralis are common among viridans streptococci isolated from primates.</title>
        <authorList>
            <person name="Denapaite D."/>
            <person name="Rieger M."/>
            <person name="Koendgen S."/>
            <person name="Brueckner R."/>
            <person name="Ochigava I."/>
            <person name="Kappeler P."/>
            <person name="Maetz-Rensing K."/>
            <person name="Leendertz F."/>
            <person name="Hakenbeck R."/>
        </authorList>
    </citation>
    <scope>NUCLEOTIDE SEQUENCE [LARGE SCALE GENOMIC DNA]</scope>
    <source>
        <strain evidence="2 3">DD05</strain>
    </source>
</reference>
<evidence type="ECO:0000313" key="2">
    <source>
        <dbReference type="EMBL" id="KXT60261.1"/>
    </source>
</evidence>
<dbReference type="Pfam" id="PF00583">
    <property type="entry name" value="Acetyltransf_1"/>
    <property type="match status" value="1"/>
</dbReference>
<dbReference type="PROSITE" id="PS51186">
    <property type="entry name" value="GNAT"/>
    <property type="match status" value="1"/>
</dbReference>
<sequence length="173" mass="19576">MEYELCIREAEAQDAAALVAFLDLVGQETDFTSLDENGILMTESEMALFIEKQATSDNQITLLALLNDEIAGVLNITAEQRIRIRHIGDIFLVIQRKFWNHGLGSILLEEGIEWAKTSGVLRRLQLSVQKRNEAAIHLYSKFGFVTEGLQERGAYLKEGIFLDVYLMGRLIDK</sequence>
<gene>
    <name evidence="2" type="ORF">SORDD05_01140</name>
</gene>
<dbReference type="Proteomes" id="UP000070541">
    <property type="component" value="Unassembled WGS sequence"/>
</dbReference>
<dbReference type="GO" id="GO:0016747">
    <property type="term" value="F:acyltransferase activity, transferring groups other than amino-acyl groups"/>
    <property type="evidence" value="ECO:0007669"/>
    <property type="project" value="InterPro"/>
</dbReference>
<dbReference type="Gene3D" id="3.40.630.30">
    <property type="match status" value="1"/>
</dbReference>
<dbReference type="SUPFAM" id="SSF55729">
    <property type="entry name" value="Acyl-CoA N-acyltransferases (Nat)"/>
    <property type="match status" value="1"/>
</dbReference>
<evidence type="ECO:0000313" key="3">
    <source>
        <dbReference type="Proteomes" id="UP000070541"/>
    </source>
</evidence>